<feature type="compositionally biased region" description="Acidic residues" evidence="1">
    <location>
        <begin position="27"/>
        <end position="48"/>
    </location>
</feature>
<accession>A0A225UN72</accession>
<evidence type="ECO:0000313" key="2">
    <source>
        <dbReference type="EMBL" id="OWY94371.1"/>
    </source>
</evidence>
<sequence length="136" mass="15327">MYLRYYCTDPNFTLETEDPSSFTQFESDADNDEGDDEETSVDGDDEADMQLPVPPDLHFESSLISGLGGIDKIASGAVSENFLKDMGDHRWSNLATHTPYDYLMDPYEPRSARDVRADYPNLFNGESEPTPRALFL</sequence>
<evidence type="ECO:0000256" key="1">
    <source>
        <dbReference type="SAM" id="MobiDB-lite"/>
    </source>
</evidence>
<proteinExistence type="predicted"/>
<name>A0A225UN72_9STRA</name>
<dbReference type="EMBL" id="NBNE01014493">
    <property type="protein sequence ID" value="OWY94371.1"/>
    <property type="molecule type" value="Genomic_DNA"/>
</dbReference>
<dbReference type="PANTHER" id="PTHR37069:SF2">
    <property type="entry name" value="PIGGYBAC TRANSPOSABLE ELEMENT-DERIVED PROTEIN DOMAIN-CONTAINING PROTEIN"/>
    <property type="match status" value="1"/>
</dbReference>
<reference evidence="3" key="1">
    <citation type="submission" date="2017-03" db="EMBL/GenBank/DDBJ databases">
        <title>Phytopthora megakarya and P. palmivora, two closely related causual agents of cacao black pod achieved similar genome size and gene model numbers by different mechanisms.</title>
        <authorList>
            <person name="Ali S."/>
            <person name="Shao J."/>
            <person name="Larry D.J."/>
            <person name="Kronmiller B."/>
            <person name="Shen D."/>
            <person name="Strem M.D."/>
            <person name="Melnick R.L."/>
            <person name="Guiltinan M.J."/>
            <person name="Tyler B.M."/>
            <person name="Meinhardt L.W."/>
            <person name="Bailey B.A."/>
        </authorList>
    </citation>
    <scope>NUCLEOTIDE SEQUENCE [LARGE SCALE GENOMIC DNA]</scope>
    <source>
        <strain evidence="3">zdho120</strain>
    </source>
</reference>
<dbReference type="AlphaFoldDB" id="A0A225UN72"/>
<keyword evidence="3" id="KW-1185">Reference proteome</keyword>
<gene>
    <name evidence="2" type="ORF">PHMEG_00035921</name>
</gene>
<dbReference type="Proteomes" id="UP000198211">
    <property type="component" value="Unassembled WGS sequence"/>
</dbReference>
<dbReference type="OrthoDB" id="129676at2759"/>
<comment type="caution">
    <text evidence="2">The sequence shown here is derived from an EMBL/GenBank/DDBJ whole genome shotgun (WGS) entry which is preliminary data.</text>
</comment>
<dbReference type="STRING" id="4795.A0A225UN72"/>
<evidence type="ECO:0000313" key="3">
    <source>
        <dbReference type="Proteomes" id="UP000198211"/>
    </source>
</evidence>
<protein>
    <submittedName>
        <fullName evidence="2">Uncharacterized protein</fullName>
    </submittedName>
</protein>
<dbReference type="PANTHER" id="PTHR37069">
    <property type="entry name" value="DDE_TNP_1_7 DOMAIN-CONTAINING PROTEIN"/>
    <property type="match status" value="1"/>
</dbReference>
<feature type="compositionally biased region" description="Polar residues" evidence="1">
    <location>
        <begin position="15"/>
        <end position="26"/>
    </location>
</feature>
<feature type="region of interest" description="Disordered" evidence="1">
    <location>
        <begin position="15"/>
        <end position="53"/>
    </location>
</feature>
<organism evidence="2 3">
    <name type="scientific">Phytophthora megakarya</name>
    <dbReference type="NCBI Taxonomy" id="4795"/>
    <lineage>
        <taxon>Eukaryota</taxon>
        <taxon>Sar</taxon>
        <taxon>Stramenopiles</taxon>
        <taxon>Oomycota</taxon>
        <taxon>Peronosporomycetes</taxon>
        <taxon>Peronosporales</taxon>
        <taxon>Peronosporaceae</taxon>
        <taxon>Phytophthora</taxon>
    </lineage>
</organism>